<dbReference type="SMART" id="SM00421">
    <property type="entry name" value="HTH_LUXR"/>
    <property type="match status" value="1"/>
</dbReference>
<dbReference type="PRINTS" id="PR00038">
    <property type="entry name" value="HTHLUXR"/>
</dbReference>
<feature type="domain" description="Response regulatory" evidence="4">
    <location>
        <begin position="2"/>
        <end position="122"/>
    </location>
</feature>
<dbReference type="PROSITE" id="PS00622">
    <property type="entry name" value="HTH_LUXR_1"/>
    <property type="match status" value="1"/>
</dbReference>
<keyword evidence="2" id="KW-0597">Phosphoprotein</keyword>
<dbReference type="SUPFAM" id="SSF46894">
    <property type="entry name" value="C-terminal effector domain of the bipartite response regulators"/>
    <property type="match status" value="1"/>
</dbReference>
<dbReference type="InterPro" id="IPR036388">
    <property type="entry name" value="WH-like_DNA-bd_sf"/>
</dbReference>
<dbReference type="InterPro" id="IPR001789">
    <property type="entry name" value="Sig_transdc_resp-reg_receiver"/>
</dbReference>
<dbReference type="Proteomes" id="UP001180845">
    <property type="component" value="Unassembled WGS sequence"/>
</dbReference>
<reference evidence="5" key="1">
    <citation type="submission" date="2023-07" db="EMBL/GenBank/DDBJ databases">
        <title>Sequencing the genomes of 1000 actinobacteria strains.</title>
        <authorList>
            <person name="Klenk H.-P."/>
        </authorList>
    </citation>
    <scope>NUCLEOTIDE SEQUENCE</scope>
    <source>
        <strain evidence="5">DSM 45977</strain>
    </source>
</reference>
<dbReference type="PROSITE" id="PS50110">
    <property type="entry name" value="RESPONSE_REGULATORY"/>
    <property type="match status" value="1"/>
</dbReference>
<dbReference type="PROSITE" id="PS50043">
    <property type="entry name" value="HTH_LUXR_2"/>
    <property type="match status" value="1"/>
</dbReference>
<evidence type="ECO:0000256" key="2">
    <source>
        <dbReference type="PROSITE-ProRule" id="PRU00169"/>
    </source>
</evidence>
<dbReference type="Pfam" id="PF00196">
    <property type="entry name" value="GerE"/>
    <property type="match status" value="1"/>
</dbReference>
<feature type="domain" description="HTH luxR-type" evidence="3">
    <location>
        <begin position="150"/>
        <end position="215"/>
    </location>
</feature>
<organism evidence="5 6">
    <name type="scientific">Haloactinomyces albus</name>
    <dbReference type="NCBI Taxonomy" id="1352928"/>
    <lineage>
        <taxon>Bacteria</taxon>
        <taxon>Bacillati</taxon>
        <taxon>Actinomycetota</taxon>
        <taxon>Actinomycetes</taxon>
        <taxon>Actinopolysporales</taxon>
        <taxon>Actinopolysporaceae</taxon>
        <taxon>Haloactinomyces</taxon>
    </lineage>
</organism>
<evidence type="ECO:0000313" key="6">
    <source>
        <dbReference type="Proteomes" id="UP001180845"/>
    </source>
</evidence>
<dbReference type="Gene3D" id="1.10.10.10">
    <property type="entry name" value="Winged helix-like DNA-binding domain superfamily/Winged helix DNA-binding domain"/>
    <property type="match status" value="1"/>
</dbReference>
<dbReference type="Gene3D" id="3.40.50.2300">
    <property type="match status" value="1"/>
</dbReference>
<name>A0AAE4CMP0_9ACTN</name>
<dbReference type="GO" id="GO:0006355">
    <property type="term" value="P:regulation of DNA-templated transcription"/>
    <property type="evidence" value="ECO:0007669"/>
    <property type="project" value="InterPro"/>
</dbReference>
<evidence type="ECO:0000313" key="5">
    <source>
        <dbReference type="EMBL" id="MDR7301152.1"/>
    </source>
</evidence>
<dbReference type="InterPro" id="IPR039420">
    <property type="entry name" value="WalR-like"/>
</dbReference>
<evidence type="ECO:0000259" key="4">
    <source>
        <dbReference type="PROSITE" id="PS50110"/>
    </source>
</evidence>
<evidence type="ECO:0000259" key="3">
    <source>
        <dbReference type="PROSITE" id="PS50043"/>
    </source>
</evidence>
<gene>
    <name evidence="5" type="ORF">JOF55_001333</name>
</gene>
<sequence>MSVLVIDDHQLVTASLVMALRAHSLDAHRCPVFDVEGVLDEADKHTAGLALVDLELGEGADGRQMDGADLVVPLCRAGWSVVVVSGSTQQERVAAAIAAGANGWVPKSESFDDLLNAVLAAVEGKALLSQEQRKQWLALHREASKRSADIHGRLARLSNRESEVLERLAQGQRAATIAEEFFVSLATVRTQIRSILTKLDVGSQLEAVALHQDARR</sequence>
<feature type="modified residue" description="4-aspartylphosphate" evidence="2">
    <location>
        <position position="53"/>
    </location>
</feature>
<dbReference type="PANTHER" id="PTHR43214">
    <property type="entry name" value="TWO-COMPONENT RESPONSE REGULATOR"/>
    <property type="match status" value="1"/>
</dbReference>
<dbReference type="EMBL" id="JAVDXW010000001">
    <property type="protein sequence ID" value="MDR7301152.1"/>
    <property type="molecule type" value="Genomic_DNA"/>
</dbReference>
<protein>
    <submittedName>
        <fullName evidence="5">DNA-binding NarL/FixJ family response regulator</fullName>
    </submittedName>
</protein>
<keyword evidence="6" id="KW-1185">Reference proteome</keyword>
<dbReference type="CDD" id="cd06170">
    <property type="entry name" value="LuxR_C_like"/>
    <property type="match status" value="1"/>
</dbReference>
<dbReference type="SMART" id="SM00448">
    <property type="entry name" value="REC"/>
    <property type="match status" value="1"/>
</dbReference>
<comment type="caution">
    <text evidence="5">The sequence shown here is derived from an EMBL/GenBank/DDBJ whole genome shotgun (WGS) entry which is preliminary data.</text>
</comment>
<proteinExistence type="predicted"/>
<dbReference type="GO" id="GO:0000160">
    <property type="term" value="P:phosphorelay signal transduction system"/>
    <property type="evidence" value="ECO:0007669"/>
    <property type="project" value="InterPro"/>
</dbReference>
<dbReference type="InterPro" id="IPR000792">
    <property type="entry name" value="Tscrpt_reg_LuxR_C"/>
</dbReference>
<dbReference type="InterPro" id="IPR011006">
    <property type="entry name" value="CheY-like_superfamily"/>
</dbReference>
<dbReference type="RefSeq" id="WP_310271117.1">
    <property type="nucleotide sequence ID" value="NZ_JAVDXW010000001.1"/>
</dbReference>
<dbReference type="SUPFAM" id="SSF52172">
    <property type="entry name" value="CheY-like"/>
    <property type="match status" value="1"/>
</dbReference>
<dbReference type="InterPro" id="IPR016032">
    <property type="entry name" value="Sig_transdc_resp-reg_C-effctor"/>
</dbReference>
<dbReference type="GO" id="GO:0003677">
    <property type="term" value="F:DNA binding"/>
    <property type="evidence" value="ECO:0007669"/>
    <property type="project" value="UniProtKB-KW"/>
</dbReference>
<keyword evidence="1 5" id="KW-0238">DNA-binding</keyword>
<dbReference type="Pfam" id="PF00072">
    <property type="entry name" value="Response_reg"/>
    <property type="match status" value="1"/>
</dbReference>
<dbReference type="AlphaFoldDB" id="A0AAE4CMP0"/>
<accession>A0AAE4CMP0</accession>
<evidence type="ECO:0000256" key="1">
    <source>
        <dbReference type="ARBA" id="ARBA00023125"/>
    </source>
</evidence>